<accession>A0A517L8D7</accession>
<evidence type="ECO:0000313" key="2">
    <source>
        <dbReference type="Proteomes" id="UP000316270"/>
    </source>
</evidence>
<keyword evidence="2" id="KW-1185">Reference proteome</keyword>
<protein>
    <submittedName>
        <fullName evidence="1">Uncharacterized protein</fullName>
    </submittedName>
</protein>
<gene>
    <name evidence="1" type="ORF">FKW77_010169</name>
</gene>
<dbReference type="OrthoDB" id="341421at2759"/>
<sequence length="193" mass="21799">MHTDARSRPCAINFGVYYPRSTQIAVLEAAVARLQLRSCRVVDHGKSQEIRHATSLFENDADCDIESEIEADLSKLTKLNEPDFLDKEQEISIRNALNAGAAAQLFQQYSETDVDAFYGDYKVIILSALMMIVGANLDQPMRKYIEKALPTIKSRSGFTLALWDPHFRDSGKAQFTAMFENYENGKPRALETR</sequence>
<dbReference type="Proteomes" id="UP000316270">
    <property type="component" value="Chromosome 6"/>
</dbReference>
<dbReference type="EMBL" id="CP042190">
    <property type="protein sequence ID" value="QDS71884.1"/>
    <property type="molecule type" value="Genomic_DNA"/>
</dbReference>
<dbReference type="STRING" id="50376.A0A517L8D7"/>
<reference evidence="1 2" key="1">
    <citation type="submission" date="2019-07" db="EMBL/GenBank/DDBJ databases">
        <title>Finished genome of Venturia effusa.</title>
        <authorList>
            <person name="Young C.A."/>
            <person name="Cox M.P."/>
            <person name="Ganley A.R.D."/>
            <person name="David W.J."/>
        </authorList>
    </citation>
    <scope>NUCLEOTIDE SEQUENCE [LARGE SCALE GENOMIC DNA]</scope>
    <source>
        <strain evidence="2">albino</strain>
    </source>
</reference>
<dbReference type="AlphaFoldDB" id="A0A517L8D7"/>
<evidence type="ECO:0000313" key="1">
    <source>
        <dbReference type="EMBL" id="QDS71884.1"/>
    </source>
</evidence>
<name>A0A517L8D7_9PEZI</name>
<organism evidence="1 2">
    <name type="scientific">Venturia effusa</name>
    <dbReference type="NCBI Taxonomy" id="50376"/>
    <lineage>
        <taxon>Eukaryota</taxon>
        <taxon>Fungi</taxon>
        <taxon>Dikarya</taxon>
        <taxon>Ascomycota</taxon>
        <taxon>Pezizomycotina</taxon>
        <taxon>Dothideomycetes</taxon>
        <taxon>Pleosporomycetidae</taxon>
        <taxon>Venturiales</taxon>
        <taxon>Venturiaceae</taxon>
        <taxon>Venturia</taxon>
    </lineage>
</organism>
<proteinExistence type="predicted"/>